<protein>
    <submittedName>
        <fullName evidence="2">Protein SGT1</fullName>
    </submittedName>
</protein>
<gene>
    <name evidence="2" type="ORF">HS088_TW05G00044</name>
</gene>
<evidence type="ECO:0000313" key="2">
    <source>
        <dbReference type="EMBL" id="KAF5747323.1"/>
    </source>
</evidence>
<dbReference type="GO" id="GO:0005634">
    <property type="term" value="C:nucleus"/>
    <property type="evidence" value="ECO:0007669"/>
    <property type="project" value="TreeGrafter"/>
</dbReference>
<reference evidence="2 3" key="1">
    <citation type="journal article" date="2020" name="Nat. Commun.">
        <title>Genome of Tripterygium wilfordii and identification of cytochrome P450 involved in triptolide biosynthesis.</title>
        <authorList>
            <person name="Tu L."/>
            <person name="Su P."/>
            <person name="Zhang Z."/>
            <person name="Gao L."/>
            <person name="Wang J."/>
            <person name="Hu T."/>
            <person name="Zhou J."/>
            <person name="Zhang Y."/>
            <person name="Zhao Y."/>
            <person name="Liu Y."/>
            <person name="Song Y."/>
            <person name="Tong Y."/>
            <person name="Lu Y."/>
            <person name="Yang J."/>
            <person name="Xu C."/>
            <person name="Jia M."/>
            <person name="Peters R.J."/>
            <person name="Huang L."/>
            <person name="Gao W."/>
        </authorList>
    </citation>
    <scope>NUCLEOTIDE SEQUENCE [LARGE SCALE GENOMIC DNA]</scope>
    <source>
        <strain evidence="3">cv. XIE 37</strain>
        <tissue evidence="2">Leaf</tissue>
    </source>
</reference>
<comment type="caution">
    <text evidence="2">The sequence shown here is derived from an EMBL/GenBank/DDBJ whole genome shotgun (WGS) entry which is preliminary data.</text>
</comment>
<sequence>MHQVRVRVPASVAQVLKHEPCLISLAVEAFYDRDIDTMKYAATMERFLSGGREKELVCVAVRMSRAMYAHEMLSAPVRRIDEILALPYSAEDFRGQEVPPPDDDAWLYGGEDELNSALQERQKEMELYNSKHRKKQGLKKPQDSCPASSLNYGDFGLDEIAKTMQKFVGKVSSYKNLEEVDLDVDRFFKDMELAMRHYECEDSDNDVDEEGSSSDMDFDESEDGSDNEDGEETFMHTYSDALKKELKNTSLEKSFVRAGDHSLQKNQGTSTATEDMDEDIRPVDVDLNLVKSLLDSFSSQQGQPGPASSLLGFMGIMLPRDDNMSK</sequence>
<feature type="compositionally biased region" description="Acidic residues" evidence="1">
    <location>
        <begin position="201"/>
        <end position="232"/>
    </location>
</feature>
<dbReference type="PANTHER" id="PTHR13060">
    <property type="entry name" value="SGT1 PROTEIN HSGT1 SUPPRESSOR OF GCR2"/>
    <property type="match status" value="1"/>
</dbReference>
<evidence type="ECO:0000313" key="3">
    <source>
        <dbReference type="Proteomes" id="UP000593562"/>
    </source>
</evidence>
<name>A0A7J7DM08_TRIWF</name>
<dbReference type="Proteomes" id="UP000593562">
    <property type="component" value="Unassembled WGS sequence"/>
</dbReference>
<dbReference type="InParanoid" id="A0A7J7DM08"/>
<feature type="region of interest" description="Disordered" evidence="1">
    <location>
        <begin position="199"/>
        <end position="232"/>
    </location>
</feature>
<organism evidence="2 3">
    <name type="scientific">Tripterygium wilfordii</name>
    <name type="common">Thunder God vine</name>
    <dbReference type="NCBI Taxonomy" id="458696"/>
    <lineage>
        <taxon>Eukaryota</taxon>
        <taxon>Viridiplantae</taxon>
        <taxon>Streptophyta</taxon>
        <taxon>Embryophyta</taxon>
        <taxon>Tracheophyta</taxon>
        <taxon>Spermatophyta</taxon>
        <taxon>Magnoliopsida</taxon>
        <taxon>eudicotyledons</taxon>
        <taxon>Gunneridae</taxon>
        <taxon>Pentapetalae</taxon>
        <taxon>rosids</taxon>
        <taxon>fabids</taxon>
        <taxon>Celastrales</taxon>
        <taxon>Celastraceae</taxon>
        <taxon>Tripterygium</taxon>
    </lineage>
</organism>
<dbReference type="Pfam" id="PF07093">
    <property type="entry name" value="SGT1"/>
    <property type="match status" value="2"/>
</dbReference>
<proteinExistence type="predicted"/>
<keyword evidence="3" id="KW-1185">Reference proteome</keyword>
<accession>A0A7J7DM08</accession>
<dbReference type="InterPro" id="IPR010770">
    <property type="entry name" value="Ecd"/>
</dbReference>
<dbReference type="PANTHER" id="PTHR13060:SF0">
    <property type="entry name" value="PROTEIN ECDYSONELESS HOMOLOG"/>
    <property type="match status" value="1"/>
</dbReference>
<dbReference type="EMBL" id="JAAARO010000005">
    <property type="protein sequence ID" value="KAF5747323.1"/>
    <property type="molecule type" value="Genomic_DNA"/>
</dbReference>
<evidence type="ECO:0000256" key="1">
    <source>
        <dbReference type="SAM" id="MobiDB-lite"/>
    </source>
</evidence>
<dbReference type="AlphaFoldDB" id="A0A7J7DM08"/>